<evidence type="ECO:0000313" key="7">
    <source>
        <dbReference type="Proteomes" id="UP000050277"/>
    </source>
</evidence>
<dbReference type="EC" id="3.5.4.31" evidence="4"/>
<dbReference type="SUPFAM" id="SSF51556">
    <property type="entry name" value="Metallo-dependent hydrolases"/>
    <property type="match status" value="1"/>
</dbReference>
<comment type="similarity">
    <text evidence="4">Belongs to the metallo-dependent hydrolases superfamily. MTA/SAH deaminase family.</text>
</comment>
<comment type="caution">
    <text evidence="4">Lacks conserved residue(s) required for the propagation of feature annotation.</text>
</comment>
<evidence type="ECO:0000313" key="6">
    <source>
        <dbReference type="EMBL" id="KPL81292.1"/>
    </source>
</evidence>
<dbReference type="Pfam" id="PF01979">
    <property type="entry name" value="Amidohydro_1"/>
    <property type="match status" value="1"/>
</dbReference>
<name>A0A0P6YGC1_9CHLR</name>
<dbReference type="GO" id="GO:0046872">
    <property type="term" value="F:metal ion binding"/>
    <property type="evidence" value="ECO:0007669"/>
    <property type="project" value="UniProtKB-KW"/>
</dbReference>
<dbReference type="PANTHER" id="PTHR43794">
    <property type="entry name" value="AMINOHYDROLASE SSNA-RELATED"/>
    <property type="match status" value="1"/>
</dbReference>
<dbReference type="EMBL" id="LGKP01000035">
    <property type="protein sequence ID" value="KPL81292.1"/>
    <property type="molecule type" value="Genomic_DNA"/>
</dbReference>
<feature type="binding site" evidence="4">
    <location>
        <position position="73"/>
    </location>
    <ligand>
        <name>Zn(2+)</name>
        <dbReference type="ChEBI" id="CHEBI:29105"/>
    </ligand>
</feature>
<gene>
    <name evidence="4" type="primary">mtaD</name>
    <name evidence="6" type="ORF">SE18_21715</name>
</gene>
<dbReference type="InterPro" id="IPR032466">
    <property type="entry name" value="Metal_Hydrolase"/>
</dbReference>
<keyword evidence="7" id="KW-1185">Reference proteome</keyword>
<dbReference type="GO" id="GO:0050270">
    <property type="term" value="F:S-adenosylhomocysteine deaminase activity"/>
    <property type="evidence" value="ECO:0007669"/>
    <property type="project" value="UniProtKB-UniRule"/>
</dbReference>
<feature type="binding site" evidence="4">
    <location>
        <position position="308"/>
    </location>
    <ligand>
        <name>substrate</name>
    </ligand>
</feature>
<evidence type="ECO:0000256" key="2">
    <source>
        <dbReference type="ARBA" id="ARBA00022801"/>
    </source>
</evidence>
<evidence type="ECO:0000256" key="3">
    <source>
        <dbReference type="ARBA" id="ARBA00022833"/>
    </source>
</evidence>
<reference evidence="6 7" key="1">
    <citation type="submission" date="2015-07" db="EMBL/GenBank/DDBJ databases">
        <title>Whole genome sequence of Herpetosiphon geysericola DSM 7119.</title>
        <authorList>
            <person name="Hemp J."/>
            <person name="Ward L.M."/>
            <person name="Pace L.A."/>
            <person name="Fischer W.W."/>
        </authorList>
    </citation>
    <scope>NUCLEOTIDE SEQUENCE [LARGE SCALE GENOMIC DNA]</scope>
    <source>
        <strain evidence="6 7">DSM 7119</strain>
    </source>
</reference>
<dbReference type="HAMAP" id="MF_01281">
    <property type="entry name" value="MTA_SAH_deamin"/>
    <property type="match status" value="1"/>
</dbReference>
<dbReference type="Gene3D" id="2.40.320.10">
    <property type="entry name" value="Hypothetical Protein Pfu-838710-001"/>
    <property type="match status" value="1"/>
</dbReference>
<feature type="binding site" evidence="4">
    <location>
        <position position="223"/>
    </location>
    <ligand>
        <name>substrate</name>
    </ligand>
</feature>
<dbReference type="InterPro" id="IPR006680">
    <property type="entry name" value="Amidohydro-rel"/>
</dbReference>
<dbReference type="SUPFAM" id="SSF55154">
    <property type="entry name" value="CYTH-like phosphatases"/>
    <property type="match status" value="1"/>
</dbReference>
<organism evidence="6 7">
    <name type="scientific">Herpetosiphon geysericola</name>
    <dbReference type="NCBI Taxonomy" id="70996"/>
    <lineage>
        <taxon>Bacteria</taxon>
        <taxon>Bacillati</taxon>
        <taxon>Chloroflexota</taxon>
        <taxon>Chloroflexia</taxon>
        <taxon>Herpetosiphonales</taxon>
        <taxon>Herpetosiphonaceae</taxon>
        <taxon>Herpetosiphon</taxon>
    </lineage>
</organism>
<accession>A0A0P6YGC1</accession>
<feature type="binding site" evidence="4">
    <location>
        <position position="100"/>
    </location>
    <ligand>
        <name>substrate</name>
    </ligand>
</feature>
<evidence type="ECO:0000256" key="4">
    <source>
        <dbReference type="HAMAP-Rule" id="MF_01281"/>
    </source>
</evidence>
<dbReference type="Gene3D" id="2.30.40.10">
    <property type="entry name" value="Urease, subunit C, domain 1"/>
    <property type="match status" value="1"/>
</dbReference>
<proteinExistence type="inferred from homology"/>
<dbReference type="GO" id="GO:0090614">
    <property type="term" value="F:5'-methylthioadenosine deaminase activity"/>
    <property type="evidence" value="ECO:0007669"/>
    <property type="project" value="UniProtKB-UniRule"/>
</dbReference>
<dbReference type="Gene3D" id="3.20.20.140">
    <property type="entry name" value="Metal-dependent hydrolases"/>
    <property type="match status" value="1"/>
</dbReference>
<comment type="function">
    <text evidence="4">Catalyzes the deamination of 5-methylthioadenosine and S-adenosyl-L-homocysteine into 5-methylthioinosine and S-inosyl-L-homocysteine, respectively. Is also able to deaminate adenosine.</text>
</comment>
<keyword evidence="3 4" id="KW-0862">Zinc</keyword>
<dbReference type="AlphaFoldDB" id="A0A0P6YGC1"/>
<evidence type="ECO:0000256" key="1">
    <source>
        <dbReference type="ARBA" id="ARBA00022723"/>
    </source>
</evidence>
<dbReference type="OrthoDB" id="9807210at2"/>
<feature type="binding site" evidence="4">
    <location>
        <position position="71"/>
    </location>
    <ligand>
        <name>Zn(2+)</name>
        <dbReference type="ChEBI" id="CHEBI:29105"/>
    </ligand>
</feature>
<feature type="domain" description="CYTH" evidence="5">
    <location>
        <begin position="470"/>
        <end position="660"/>
    </location>
</feature>
<dbReference type="EC" id="3.5.4.28" evidence="4"/>
<comment type="caution">
    <text evidence="6">The sequence shown here is derived from an EMBL/GenBank/DDBJ whole genome shotgun (WGS) entry which is preliminary data.</text>
</comment>
<evidence type="ECO:0000259" key="5">
    <source>
        <dbReference type="PROSITE" id="PS51707"/>
    </source>
</evidence>
<dbReference type="InterPro" id="IPR033469">
    <property type="entry name" value="CYTH-like_dom_sf"/>
</dbReference>
<keyword evidence="2 4" id="KW-0378">Hydrolase</keyword>
<dbReference type="InterPro" id="IPR023577">
    <property type="entry name" value="CYTH_domain"/>
</dbReference>
<sequence length="660" mass="73209">MALEQIDTLLLNGIVVTMDAAGTILRDGGVAIQAGAIVAVGPSSELRERYTANQTIDCTNHAIVPGLINGHAHVPMSLLRGIVADQQLDVWLYGYMFPVESRFVNPEFVYHGTRLSCAEMIKGGITSFVDMYFYEEEVARAADQAGMRAICGQTVMKWPTPDAASYDEGLERTRRFFEQWKDHGRVIPAIAPHAPYTCNSTIYRAAADLAREFDVPLVTHLSETAREVEEARQLVDKSPIAYVADLDAFTDKGIAAHCVHIDKRDMQLLKKHNAGAVPCPTSNLKLASGVAKYGEMLQAGVNVGLGTDGPASNDDQDLWMEVHLAAILPKGVTGDPTVVTAKQAFAMATSMGAKAVHLDHLVGSLETGKRADITIVELGGLHVVPAPAYNYNQDAIYNHLVYSARSGDVRHVLIDGAWVMQDRQLLTLDENEVRINAMRIAETINQFLSQREVNLLDKILAIGGVKQAEIFEVQVKARLEDASGVEALLASHAVEITKSSERKQYDTYLLFDDATRGRIRYREDHRVDGSRIEPKYNLTLTMPNEREDLPSAVLLSRARYTAPADRSLRFYREYFSPDNVLEVEKYRRRWRIMYGEVDFAVNIDMITSGPAKGTYLEIKSRTWSARDAESKTQIISELLQLAGVSADHIIKQEYVELAQA</sequence>
<dbReference type="SUPFAM" id="SSF51338">
    <property type="entry name" value="Composite domain of metallo-dependent hydrolases"/>
    <property type="match status" value="1"/>
</dbReference>
<dbReference type="CDD" id="cd01298">
    <property type="entry name" value="ATZ_TRZ_like"/>
    <property type="match status" value="1"/>
</dbReference>
<dbReference type="PROSITE" id="PS51707">
    <property type="entry name" value="CYTH"/>
    <property type="match status" value="1"/>
</dbReference>
<dbReference type="FunFam" id="3.20.20.140:FF:000014">
    <property type="entry name" value="5-methylthioadenosine/S-adenosylhomocysteine deaminase"/>
    <property type="match status" value="1"/>
</dbReference>
<dbReference type="InterPro" id="IPR054418">
    <property type="entry name" value="MQNX/HUTI_composite_N"/>
</dbReference>
<dbReference type="PANTHER" id="PTHR43794:SF11">
    <property type="entry name" value="AMIDOHYDROLASE-RELATED DOMAIN-CONTAINING PROTEIN"/>
    <property type="match status" value="1"/>
</dbReference>
<comment type="catalytic activity">
    <reaction evidence="4">
        <text>S-methyl-5'-thioadenosine + H2O + H(+) = S-methyl-5'-thioinosine + NH4(+)</text>
        <dbReference type="Rhea" id="RHEA:25025"/>
        <dbReference type="ChEBI" id="CHEBI:15377"/>
        <dbReference type="ChEBI" id="CHEBI:15378"/>
        <dbReference type="ChEBI" id="CHEBI:17509"/>
        <dbReference type="ChEBI" id="CHEBI:28938"/>
        <dbReference type="ChEBI" id="CHEBI:48595"/>
        <dbReference type="EC" id="3.5.4.31"/>
    </reaction>
</comment>
<comment type="cofactor">
    <cofactor evidence="4">
        <name>Zn(2+)</name>
        <dbReference type="ChEBI" id="CHEBI:29105"/>
    </cofactor>
    <text evidence="4">Binds 1 zinc ion per subunit.</text>
</comment>
<keyword evidence="1 4" id="KW-0479">Metal-binding</keyword>
<dbReference type="RefSeq" id="WP_054536562.1">
    <property type="nucleotide sequence ID" value="NZ_LGKP01000035.1"/>
</dbReference>
<protein>
    <recommendedName>
        <fullName evidence="4">5-methylthioadenosine/S-adenosylhomocysteine deaminase</fullName>
        <shortName evidence="4">MTA/SAH deaminase</shortName>
        <ecNumber evidence="4">3.5.4.28</ecNumber>
        <ecNumber evidence="4">3.5.4.31</ecNumber>
    </recommendedName>
</protein>
<dbReference type="InterPro" id="IPR023512">
    <property type="entry name" value="Deaminase_MtaD/DadD"/>
</dbReference>
<feature type="binding site" evidence="4">
    <location>
        <position position="220"/>
    </location>
    <ligand>
        <name>Zn(2+)</name>
        <dbReference type="ChEBI" id="CHEBI:29105"/>
    </ligand>
</feature>
<dbReference type="STRING" id="70996.SE18_21715"/>
<feature type="binding site" evidence="4">
    <location>
        <position position="308"/>
    </location>
    <ligand>
        <name>Zn(2+)</name>
        <dbReference type="ChEBI" id="CHEBI:29105"/>
    </ligand>
</feature>
<dbReference type="InterPro" id="IPR011059">
    <property type="entry name" value="Metal-dep_hydrolase_composite"/>
</dbReference>
<dbReference type="Pfam" id="PF22039">
    <property type="entry name" value="HUTI_composite_bact"/>
    <property type="match status" value="1"/>
</dbReference>
<dbReference type="InterPro" id="IPR050287">
    <property type="entry name" value="MTA/SAH_deaminase"/>
</dbReference>
<dbReference type="Proteomes" id="UP000050277">
    <property type="component" value="Unassembled WGS sequence"/>
</dbReference>
<feature type="binding site" evidence="4">
    <location>
        <position position="193"/>
    </location>
    <ligand>
        <name>substrate</name>
    </ligand>
</feature>
<comment type="catalytic activity">
    <reaction evidence="4">
        <text>S-adenosyl-L-homocysteine + H2O + H(+) = S-inosyl-L-homocysteine + NH4(+)</text>
        <dbReference type="Rhea" id="RHEA:20716"/>
        <dbReference type="ChEBI" id="CHEBI:15377"/>
        <dbReference type="ChEBI" id="CHEBI:15378"/>
        <dbReference type="ChEBI" id="CHEBI:28938"/>
        <dbReference type="ChEBI" id="CHEBI:57856"/>
        <dbReference type="ChEBI" id="CHEBI:57985"/>
        <dbReference type="EC" id="3.5.4.28"/>
    </reaction>
</comment>